<dbReference type="Gene3D" id="1.25.40.10">
    <property type="entry name" value="Tetratricopeptide repeat domain"/>
    <property type="match status" value="1"/>
</dbReference>
<evidence type="ECO:0000313" key="1">
    <source>
        <dbReference type="EnsemblPlants" id="EMT14852"/>
    </source>
</evidence>
<protein>
    <recommendedName>
        <fullName evidence="2">Pentatricopeptide repeat-containing protein</fullName>
    </recommendedName>
</protein>
<dbReference type="PANTHER" id="PTHR47926">
    <property type="entry name" value="PENTATRICOPEPTIDE REPEAT-CONTAINING PROTEIN"/>
    <property type="match status" value="1"/>
</dbReference>
<dbReference type="EnsemblPlants" id="EMT14852">
    <property type="protein sequence ID" value="EMT14852"/>
    <property type="gene ID" value="F775_00037"/>
</dbReference>
<dbReference type="GO" id="GO:0009451">
    <property type="term" value="P:RNA modification"/>
    <property type="evidence" value="ECO:0007669"/>
    <property type="project" value="InterPro"/>
</dbReference>
<proteinExistence type="predicted"/>
<dbReference type="Pfam" id="PF01535">
    <property type="entry name" value="PPR"/>
    <property type="match status" value="2"/>
</dbReference>
<dbReference type="NCBIfam" id="TIGR00756">
    <property type="entry name" value="PPR"/>
    <property type="match status" value="1"/>
</dbReference>
<sequence length="195" mass="22022">MYAKVGCMDAALHVFASSKERNSITWSAVITGYAQNGNAESAFRMFLQMLTEGFSPMMWEHRWKESTHMVDGEASRHNGEHEEALRLYARMDKEGITLTNLTTSIARRGYPSLVNFLMNCDLRHLPAHYHQYLQENEVKANTVGSYPMNNGGCTSRKAKGNFQRFKHDTLHATISYGLVIELLHMSSILVSKSSG</sequence>
<evidence type="ECO:0008006" key="2">
    <source>
        <dbReference type="Google" id="ProtNLM"/>
    </source>
</evidence>
<dbReference type="InterPro" id="IPR011990">
    <property type="entry name" value="TPR-like_helical_dom_sf"/>
</dbReference>
<dbReference type="AlphaFoldDB" id="N1QWY8"/>
<accession>N1QWY8</accession>
<dbReference type="PROSITE" id="PS51375">
    <property type="entry name" value="PPR"/>
    <property type="match status" value="1"/>
</dbReference>
<dbReference type="GO" id="GO:0003723">
    <property type="term" value="F:RNA binding"/>
    <property type="evidence" value="ECO:0007669"/>
    <property type="project" value="InterPro"/>
</dbReference>
<organism evidence="1">
    <name type="scientific">Aegilops tauschii</name>
    <name type="common">Tausch's goatgrass</name>
    <name type="synonym">Aegilops squarrosa</name>
    <dbReference type="NCBI Taxonomy" id="37682"/>
    <lineage>
        <taxon>Eukaryota</taxon>
        <taxon>Viridiplantae</taxon>
        <taxon>Streptophyta</taxon>
        <taxon>Embryophyta</taxon>
        <taxon>Tracheophyta</taxon>
        <taxon>Spermatophyta</taxon>
        <taxon>Magnoliopsida</taxon>
        <taxon>Liliopsida</taxon>
        <taxon>Poales</taxon>
        <taxon>Poaceae</taxon>
        <taxon>BOP clade</taxon>
        <taxon>Pooideae</taxon>
        <taxon>Triticodae</taxon>
        <taxon>Triticeae</taxon>
        <taxon>Triticinae</taxon>
        <taxon>Aegilops</taxon>
    </lineage>
</organism>
<reference evidence="1" key="1">
    <citation type="submission" date="2015-06" db="UniProtKB">
        <authorList>
            <consortium name="EnsemblPlants"/>
        </authorList>
    </citation>
    <scope>IDENTIFICATION</scope>
</reference>
<dbReference type="InterPro" id="IPR002885">
    <property type="entry name" value="PPR_rpt"/>
</dbReference>
<dbReference type="InterPro" id="IPR046960">
    <property type="entry name" value="PPR_At4g14850-like_plant"/>
</dbReference>
<name>N1QWY8_AEGTA</name>